<proteinExistence type="predicted"/>
<dbReference type="EMBL" id="JAWDJW010006471">
    <property type="protein sequence ID" value="KAK3064602.1"/>
    <property type="molecule type" value="Genomic_DNA"/>
</dbReference>
<evidence type="ECO:0000313" key="2">
    <source>
        <dbReference type="Proteomes" id="UP001186974"/>
    </source>
</evidence>
<name>A0ACC3DBG9_9PEZI</name>
<protein>
    <submittedName>
        <fullName evidence="1">Uncharacterized protein</fullName>
    </submittedName>
</protein>
<comment type="caution">
    <text evidence="1">The sequence shown here is derived from an EMBL/GenBank/DDBJ whole genome shotgun (WGS) entry which is preliminary data.</text>
</comment>
<organism evidence="1 2">
    <name type="scientific">Coniosporium uncinatum</name>
    <dbReference type="NCBI Taxonomy" id="93489"/>
    <lineage>
        <taxon>Eukaryota</taxon>
        <taxon>Fungi</taxon>
        <taxon>Dikarya</taxon>
        <taxon>Ascomycota</taxon>
        <taxon>Pezizomycotina</taxon>
        <taxon>Dothideomycetes</taxon>
        <taxon>Dothideomycetes incertae sedis</taxon>
        <taxon>Coniosporium</taxon>
    </lineage>
</organism>
<evidence type="ECO:0000313" key="1">
    <source>
        <dbReference type="EMBL" id="KAK3064602.1"/>
    </source>
</evidence>
<accession>A0ACC3DBG9</accession>
<gene>
    <name evidence="1" type="ORF">LTS18_005735</name>
</gene>
<dbReference type="Proteomes" id="UP001186974">
    <property type="component" value="Unassembled WGS sequence"/>
</dbReference>
<reference evidence="1" key="1">
    <citation type="submission" date="2024-09" db="EMBL/GenBank/DDBJ databases">
        <title>Black Yeasts Isolated from many extreme environments.</title>
        <authorList>
            <person name="Coleine C."/>
            <person name="Stajich J.E."/>
            <person name="Selbmann L."/>
        </authorList>
    </citation>
    <scope>NUCLEOTIDE SEQUENCE</scope>
    <source>
        <strain evidence="1">CCFEE 5737</strain>
    </source>
</reference>
<sequence>MTFGSQRRPYAPATHAISGVRRASLTAASSAAKMGVSARLYVPATICVAVGIAATTTMSRTPSKPKSDPYQARNNALLEAYGDGTSMEDLEKAMKHYEGH</sequence>
<keyword evidence="2" id="KW-1185">Reference proteome</keyword>